<dbReference type="PANTHER" id="PTHR24198:SF165">
    <property type="entry name" value="ANKYRIN REPEAT-CONTAINING PROTEIN-RELATED"/>
    <property type="match status" value="1"/>
</dbReference>
<feature type="repeat" description="ANK" evidence="3">
    <location>
        <begin position="650"/>
        <end position="682"/>
    </location>
</feature>
<feature type="domain" description="Heterokaryon incompatibility" evidence="4">
    <location>
        <begin position="212"/>
        <end position="365"/>
    </location>
</feature>
<keyword evidence="6" id="KW-1185">Reference proteome</keyword>
<comment type="caution">
    <text evidence="5">The sequence shown here is derived from an EMBL/GenBank/DDBJ whole genome shotgun (WGS) entry which is preliminary data.</text>
</comment>
<dbReference type="SMART" id="SM00248">
    <property type="entry name" value="ANK"/>
    <property type="match status" value="8"/>
</dbReference>
<evidence type="ECO:0000313" key="5">
    <source>
        <dbReference type="EMBL" id="KAG2429662.1"/>
    </source>
</evidence>
<accession>A0A835SQV0</accession>
<dbReference type="InterPro" id="IPR010730">
    <property type="entry name" value="HET"/>
</dbReference>
<evidence type="ECO:0000313" key="6">
    <source>
        <dbReference type="Proteomes" id="UP000613740"/>
    </source>
</evidence>
<dbReference type="OrthoDB" id="194358at2759"/>
<dbReference type="Proteomes" id="UP000613740">
    <property type="component" value="Unassembled WGS sequence"/>
</dbReference>
<feature type="repeat" description="ANK" evidence="3">
    <location>
        <begin position="715"/>
        <end position="736"/>
    </location>
</feature>
<feature type="repeat" description="ANK" evidence="3">
    <location>
        <begin position="686"/>
        <end position="714"/>
    </location>
</feature>
<dbReference type="SUPFAM" id="SSF48403">
    <property type="entry name" value="Ankyrin repeat"/>
    <property type="match status" value="2"/>
</dbReference>
<sequence length="990" mass="104477">MAAARGAAAAAAAAAEDAAAKAKALELALRESEARRVAAGAILEATLHESEDRLAVLEAKVAAAATSAAGTVLARDAAHSSSSATDAEVLRPEQEQQLQALVAEASVASLTAAGGGGSVGALRITQDTRMPLSALPEEIRSIDAGMLPSIKDAHMRLLTIDAVIGWDQLKVYEDVERGQQQQAPAGAAAATAECVEMPYSQAGDDVWHATAVLSWRWGAPKPAKAVPGFSPMTPEQWAELKQLLSSAQAAGMTYVWIDWSCVPQYSADSIVEVLRSKIYYARARTMLVLPTFGSVPQEGIMRVLLSQVGWQLQERSKSAAAAAGKQQGDAGASLAGVAGVVLSGILSRNRIASHEYFRRVWTLAERLARHGRGERLCHWLSLESWIGMVLSAVLSAARDEGAAAMYGKIMGPRAAQLVAELLPALGQALSSGMLGETRLQAQLAELCIAAARVWLLGPQGQQHGEGPTKAWLRNYLGREAISGVYDAWSQDDRIWAIFTYFCWKPITERSQDALRAALEDLVAFVGGDPSEEFRRSGMYVQLKLEQDEESRTPLHRAVLRNRAEVAQEIVGSDGANDISAQDKYGYTPLMLAASLGHVESVRVLLAAGSDVEALDYSGRTPLLAAAAGGFAPVVRALVAAHASLEAEGPSGDTALVEAARAGAGQVVRLLLAAGAAKDSDRPKAGALHVAAESNHIDVVRALLAGGVNPDAVDADGETALAAACAAGHPEVVRLLLAAQGGGARLEEEERRACMKAVFRGDLPKVLTVLLEAGVPVYPNPLSEYDEGDSVLLNEPGGEAARAALVDWARAKRQKAAAGVPESNAETASAFRMMEIIAHSGLDKHEKVIKHEVREAVRRADVQGLASLLAAALNRLEEEREWALITSIEGNCCRPVVEWLLADGLTGRVSLDSGDMGSLLHVAVRSGHVEMVQALLDAGARLALPGMDTFPLHLAAKLGDENMVSFLLAAGAKVDQQAQRDGTTALHQAAL</sequence>
<evidence type="ECO:0000256" key="3">
    <source>
        <dbReference type="PROSITE-ProRule" id="PRU00023"/>
    </source>
</evidence>
<feature type="repeat" description="ANK" evidence="3">
    <location>
        <begin position="617"/>
        <end position="649"/>
    </location>
</feature>
<organism evidence="5 6">
    <name type="scientific">Chlamydomonas schloesseri</name>
    <dbReference type="NCBI Taxonomy" id="2026947"/>
    <lineage>
        <taxon>Eukaryota</taxon>
        <taxon>Viridiplantae</taxon>
        <taxon>Chlorophyta</taxon>
        <taxon>core chlorophytes</taxon>
        <taxon>Chlorophyceae</taxon>
        <taxon>CS clade</taxon>
        <taxon>Chlamydomonadales</taxon>
        <taxon>Chlamydomonadaceae</taxon>
        <taxon>Chlamydomonas</taxon>
    </lineage>
</organism>
<name>A0A835SQV0_9CHLO</name>
<gene>
    <name evidence="5" type="ORF">HYH02_014000</name>
</gene>
<evidence type="ECO:0000259" key="4">
    <source>
        <dbReference type="Pfam" id="PF06985"/>
    </source>
</evidence>
<feature type="repeat" description="ANK" evidence="3">
    <location>
        <begin position="946"/>
        <end position="978"/>
    </location>
</feature>
<keyword evidence="1" id="KW-0677">Repeat</keyword>
<dbReference type="InterPro" id="IPR002110">
    <property type="entry name" value="Ankyrin_rpt"/>
</dbReference>
<feature type="repeat" description="ANK" evidence="3">
    <location>
        <begin position="914"/>
        <end position="946"/>
    </location>
</feature>
<feature type="repeat" description="ANK" evidence="3">
    <location>
        <begin position="584"/>
        <end position="616"/>
    </location>
</feature>
<dbReference type="PROSITE" id="PS50297">
    <property type="entry name" value="ANK_REP_REGION"/>
    <property type="match status" value="6"/>
</dbReference>
<dbReference type="Gene3D" id="1.25.40.20">
    <property type="entry name" value="Ankyrin repeat-containing domain"/>
    <property type="match status" value="3"/>
</dbReference>
<evidence type="ECO:0000256" key="1">
    <source>
        <dbReference type="ARBA" id="ARBA00022737"/>
    </source>
</evidence>
<dbReference type="AlphaFoldDB" id="A0A835SQV0"/>
<dbReference type="InterPro" id="IPR036770">
    <property type="entry name" value="Ankyrin_rpt-contain_sf"/>
</dbReference>
<evidence type="ECO:0000256" key="2">
    <source>
        <dbReference type="ARBA" id="ARBA00023043"/>
    </source>
</evidence>
<dbReference type="PROSITE" id="PS50088">
    <property type="entry name" value="ANK_REPEAT"/>
    <property type="match status" value="7"/>
</dbReference>
<dbReference type="EMBL" id="JAEHOD010000084">
    <property type="protein sequence ID" value="KAG2429662.1"/>
    <property type="molecule type" value="Genomic_DNA"/>
</dbReference>
<dbReference type="Pfam" id="PF12796">
    <property type="entry name" value="Ank_2"/>
    <property type="match status" value="3"/>
</dbReference>
<dbReference type="Pfam" id="PF06985">
    <property type="entry name" value="HET"/>
    <property type="match status" value="1"/>
</dbReference>
<dbReference type="PANTHER" id="PTHR24198">
    <property type="entry name" value="ANKYRIN REPEAT AND PROTEIN KINASE DOMAIN-CONTAINING PROTEIN"/>
    <property type="match status" value="1"/>
</dbReference>
<reference evidence="5" key="1">
    <citation type="journal article" date="2020" name="bioRxiv">
        <title>Comparative genomics of Chlamydomonas.</title>
        <authorList>
            <person name="Craig R.J."/>
            <person name="Hasan A.R."/>
            <person name="Ness R.W."/>
            <person name="Keightley P.D."/>
        </authorList>
    </citation>
    <scope>NUCLEOTIDE SEQUENCE</scope>
    <source>
        <strain evidence="5">CCAP 11/173</strain>
    </source>
</reference>
<keyword evidence="2 3" id="KW-0040">ANK repeat</keyword>
<proteinExistence type="predicted"/>
<protein>
    <recommendedName>
        <fullName evidence="4">Heterokaryon incompatibility domain-containing protein</fullName>
    </recommendedName>
</protein>